<dbReference type="GO" id="GO:0005634">
    <property type="term" value="C:nucleus"/>
    <property type="evidence" value="ECO:0007669"/>
    <property type="project" value="UniProtKB-SubCell"/>
</dbReference>
<evidence type="ECO:0000256" key="4">
    <source>
        <dbReference type="ARBA" id="ARBA00022741"/>
    </source>
</evidence>
<evidence type="ECO:0000256" key="9">
    <source>
        <dbReference type="ARBA" id="ARBA00023242"/>
    </source>
</evidence>
<keyword evidence="9" id="KW-0539">Nucleus</keyword>
<dbReference type="SUPFAM" id="SSF50249">
    <property type="entry name" value="Nucleic acid-binding proteins"/>
    <property type="match status" value="1"/>
</dbReference>
<dbReference type="Pfam" id="PF14551">
    <property type="entry name" value="MCM_N"/>
    <property type="match status" value="1"/>
</dbReference>
<dbReference type="InterPro" id="IPR027417">
    <property type="entry name" value="P-loop_NTPase"/>
</dbReference>
<dbReference type="InterPro" id="IPR041562">
    <property type="entry name" value="MCM_lid"/>
</dbReference>
<name>D8M4V1_BLAHO</name>
<keyword evidence="8 11" id="KW-0238">DNA-binding</keyword>
<dbReference type="GeneID" id="24920145"/>
<dbReference type="RefSeq" id="XP_012897138.1">
    <property type="nucleotide sequence ID" value="XM_013041684.1"/>
</dbReference>
<evidence type="ECO:0000256" key="10">
    <source>
        <dbReference type="ARBA" id="ARBA00023306"/>
    </source>
</evidence>
<dbReference type="EC" id="3.6.4.12" evidence="12"/>
<dbReference type="Gene3D" id="2.20.28.10">
    <property type="match status" value="1"/>
</dbReference>
<dbReference type="GO" id="GO:0005524">
    <property type="term" value="F:ATP binding"/>
    <property type="evidence" value="ECO:0007669"/>
    <property type="project" value="UniProtKB-UniRule"/>
</dbReference>
<dbReference type="GO" id="GO:0042555">
    <property type="term" value="C:MCM complex"/>
    <property type="evidence" value="ECO:0007669"/>
    <property type="project" value="UniProtKB-UniRule"/>
</dbReference>
<dbReference type="PROSITE" id="PS00847">
    <property type="entry name" value="MCM_1"/>
    <property type="match status" value="1"/>
</dbReference>
<dbReference type="GO" id="GO:0000727">
    <property type="term" value="P:double-strand break repair via break-induced replication"/>
    <property type="evidence" value="ECO:0007669"/>
    <property type="project" value="TreeGrafter"/>
</dbReference>
<dbReference type="FunFam" id="3.40.50.300:FF:000115">
    <property type="entry name" value="DNA helicase"/>
    <property type="match status" value="1"/>
</dbReference>
<dbReference type="InterPro" id="IPR012340">
    <property type="entry name" value="NA-bd_OB-fold"/>
</dbReference>
<evidence type="ECO:0000256" key="5">
    <source>
        <dbReference type="ARBA" id="ARBA00022801"/>
    </source>
</evidence>
<dbReference type="GO" id="GO:1990518">
    <property type="term" value="F:single-stranded 3'-5' DNA helicase activity"/>
    <property type="evidence" value="ECO:0007669"/>
    <property type="project" value="TreeGrafter"/>
</dbReference>
<accession>D8M4V1</accession>
<dbReference type="InterPro" id="IPR041024">
    <property type="entry name" value="Mcm6_C"/>
</dbReference>
<keyword evidence="5 12" id="KW-0378">Hydrolase</keyword>
<dbReference type="PROSITE" id="PS50051">
    <property type="entry name" value="MCM_2"/>
    <property type="match status" value="1"/>
</dbReference>
<evidence type="ECO:0000256" key="2">
    <source>
        <dbReference type="ARBA" id="ARBA00008010"/>
    </source>
</evidence>
<keyword evidence="7 11" id="KW-0067">ATP-binding</keyword>
<dbReference type="InParanoid" id="D8M4V1"/>
<dbReference type="OrthoDB" id="1744952at2759"/>
<dbReference type="Gene3D" id="3.40.50.300">
    <property type="entry name" value="P-loop containing nucleotide triphosphate hydrolases"/>
    <property type="match status" value="1"/>
</dbReference>
<proteinExistence type="inferred from homology"/>
<protein>
    <recommendedName>
        <fullName evidence="12">DNA replication licensing factor MCM6</fullName>
        <ecNumber evidence="12">3.6.4.12</ecNumber>
    </recommendedName>
</protein>
<evidence type="ECO:0000256" key="1">
    <source>
        <dbReference type="ARBA" id="ARBA00004123"/>
    </source>
</evidence>
<dbReference type="PRINTS" id="PR01662">
    <property type="entry name" value="MCMPROTEIN6"/>
</dbReference>
<dbReference type="Pfam" id="PF00493">
    <property type="entry name" value="MCM"/>
    <property type="match status" value="1"/>
</dbReference>
<dbReference type="FunFam" id="2.20.28.10:FF:000003">
    <property type="entry name" value="DNA helicase"/>
    <property type="match status" value="1"/>
</dbReference>
<dbReference type="PRINTS" id="PR01657">
    <property type="entry name" value="MCMFAMILY"/>
</dbReference>
<comment type="similarity">
    <text evidence="2 11">Belongs to the MCM family.</text>
</comment>
<gene>
    <name evidence="15" type="ORF">GSBLH_T00003021001</name>
</gene>
<evidence type="ECO:0000256" key="11">
    <source>
        <dbReference type="RuleBase" id="RU004070"/>
    </source>
</evidence>
<evidence type="ECO:0000256" key="6">
    <source>
        <dbReference type="ARBA" id="ARBA00022806"/>
    </source>
</evidence>
<comment type="subcellular location">
    <subcellularLocation>
        <location evidence="1 12">Nucleus</location>
    </subcellularLocation>
</comment>
<dbReference type="Gene3D" id="2.40.50.140">
    <property type="entry name" value="Nucleic acid-binding proteins"/>
    <property type="match status" value="1"/>
</dbReference>
<keyword evidence="10 12" id="KW-0131">Cell cycle</keyword>
<evidence type="ECO:0000313" key="16">
    <source>
        <dbReference type="Proteomes" id="UP000008312"/>
    </source>
</evidence>
<dbReference type="CDD" id="cd17757">
    <property type="entry name" value="MCM6"/>
    <property type="match status" value="1"/>
</dbReference>
<keyword evidence="3 12" id="KW-0235">DNA replication</keyword>
<comment type="function">
    <text evidence="12">Acts as component of the MCM2-7 complex (MCM complex) which is the replicative helicase essential for 'once per cell cycle' DNA replication initiation and elongation in eukaryotic cells. The active ATPase sites in the MCM2-7 ring are formed through the interaction surfaces of two neighboring subunits such that a critical structure of a conserved arginine finger motif is provided in trans relative to the ATP-binding site of the Walker A box of the adjacent subunit. The six ATPase active sites, however, are likely to contribute differentially to the complex helicase activity.</text>
</comment>
<dbReference type="AlphaFoldDB" id="D8M4V1"/>
<dbReference type="Pfam" id="PF18263">
    <property type="entry name" value="WHD_MCM6"/>
    <property type="match status" value="1"/>
</dbReference>
<comment type="subunit">
    <text evidence="12">Component of the MCM2-7 complex.</text>
</comment>
<dbReference type="GO" id="GO:0006270">
    <property type="term" value="P:DNA replication initiation"/>
    <property type="evidence" value="ECO:0007669"/>
    <property type="project" value="UniProtKB-UniRule"/>
</dbReference>
<dbReference type="GO" id="GO:0016887">
    <property type="term" value="F:ATP hydrolysis activity"/>
    <property type="evidence" value="ECO:0007669"/>
    <property type="project" value="RHEA"/>
</dbReference>
<dbReference type="SMART" id="SM00350">
    <property type="entry name" value="MCM"/>
    <property type="match status" value="1"/>
</dbReference>
<dbReference type="Proteomes" id="UP000008312">
    <property type="component" value="Unassembled WGS sequence"/>
</dbReference>
<dbReference type="GO" id="GO:1902969">
    <property type="term" value="P:mitotic DNA replication"/>
    <property type="evidence" value="ECO:0007669"/>
    <property type="project" value="TreeGrafter"/>
</dbReference>
<feature type="region of interest" description="Disordered" evidence="13">
    <location>
        <begin position="618"/>
        <end position="645"/>
    </location>
</feature>
<feature type="domain" description="MCM C-terminal AAA(+) ATPase" evidence="14">
    <location>
        <begin position="293"/>
        <end position="499"/>
    </location>
</feature>
<evidence type="ECO:0000256" key="13">
    <source>
        <dbReference type="SAM" id="MobiDB-lite"/>
    </source>
</evidence>
<evidence type="ECO:0000256" key="8">
    <source>
        <dbReference type="ARBA" id="ARBA00023125"/>
    </source>
</evidence>
<feature type="compositionally biased region" description="Acidic residues" evidence="13">
    <location>
        <begin position="618"/>
        <end position="633"/>
    </location>
</feature>
<dbReference type="OMA" id="RHQQTDK"/>
<dbReference type="InterPro" id="IPR033762">
    <property type="entry name" value="MCM_OB"/>
</dbReference>
<evidence type="ECO:0000313" key="15">
    <source>
        <dbReference type="EMBL" id="CBK23090.2"/>
    </source>
</evidence>
<dbReference type="Pfam" id="PF17855">
    <property type="entry name" value="MCM_lid"/>
    <property type="match status" value="1"/>
</dbReference>
<dbReference type="EMBL" id="FN668654">
    <property type="protein sequence ID" value="CBK23090.2"/>
    <property type="molecule type" value="Genomic_DNA"/>
</dbReference>
<dbReference type="PANTHER" id="PTHR11630:SF43">
    <property type="entry name" value="DNA REPLICATION LICENSING FACTOR MCM6"/>
    <property type="match status" value="1"/>
</dbReference>
<dbReference type="InterPro" id="IPR031327">
    <property type="entry name" value="MCM"/>
</dbReference>
<evidence type="ECO:0000256" key="12">
    <source>
        <dbReference type="RuleBase" id="RU368064"/>
    </source>
</evidence>
<dbReference type="InterPro" id="IPR027925">
    <property type="entry name" value="MCM_N"/>
</dbReference>
<evidence type="ECO:0000259" key="14">
    <source>
        <dbReference type="PROSITE" id="PS50051"/>
    </source>
</evidence>
<reference evidence="15" key="1">
    <citation type="submission" date="2010-02" db="EMBL/GenBank/DDBJ databases">
        <title>Sequencing and annotation of the Blastocystis hominis genome.</title>
        <authorList>
            <person name="Wincker P."/>
        </authorList>
    </citation>
    <scope>NUCLEOTIDE SEQUENCE</scope>
    <source>
        <strain evidence="15">Singapore isolate B</strain>
    </source>
</reference>
<dbReference type="GO" id="GO:0003697">
    <property type="term" value="F:single-stranded DNA binding"/>
    <property type="evidence" value="ECO:0007669"/>
    <property type="project" value="TreeGrafter"/>
</dbReference>
<keyword evidence="6 12" id="KW-0347">Helicase</keyword>
<dbReference type="Gene3D" id="3.30.1640.10">
    <property type="entry name" value="mini-chromosome maintenance (MCM) complex, chain A, domain 1"/>
    <property type="match status" value="1"/>
</dbReference>
<sequence>MYPNLVENDRNRDSTTLIVDFQKLKAVNPDLAESIRAHFHKVLPSLEKAASDFVRKYIHDSQDRRVLVSITNLDKEYPLRALRCEHIGSLLAISGTITRTTDVKPELLFGSFTCDKCHTEIKSVDQAFSFTKPAMCPNPDCNNRSQFTFNMNESLFDDWQRAKLQENTNEIPAGSMPRSLDLILRNSLVERVKPGDQIVATGTLIVVPDAFGSVPREAVISRGRQGQGVSLGSAGTAGEGVTGLLGQGVKMLTYKTAFLCSAVRVEGGETPVTAEFSDVMKQTIMAMREANIIYNKLAESIAPTIYGHSDVKRGILLQLVGGVPKKTADGTSIRGDLNICIVGDPSTAKSQFLKYVASVAPRALYTSGKSASAAGLTVGVTRDAETREVCLEAGALMRSDNGICCIDEFDKMDWADQVAIHEAMEQQTISITKAGITASLNARTAVLAAANPVGGRYDRTKPLRQNIAITAPLMSRFDLFFVILDECDPAVDRKIAEHIIQQRRREGTGETRESYFTTEQIQYYISFAKQINPQFTQEAQEQLVDSYRMLREGDSVGSRTQTAYRITVRQLESLIRLSEAIARVHLSDVVIPAYVKEACRLLKQSIIHVESADVSLNEEDEWGQNEQMEEEEPANSGIPEKQTKSVTFEEYSRTAKAMVILIQKEKERQMRETPDVQFMGIKFGELISAVLKTMRISDAEELNYKRGIIRSIARRLVNRDHILVVNSDIGQIEEDDWLVDVHPNYVLSCIVCFK</sequence>
<dbReference type="SUPFAM" id="SSF52540">
    <property type="entry name" value="P-loop containing nucleoside triphosphate hydrolases"/>
    <property type="match status" value="1"/>
</dbReference>
<dbReference type="InterPro" id="IPR018525">
    <property type="entry name" value="MCM_CS"/>
</dbReference>
<dbReference type="InterPro" id="IPR008049">
    <property type="entry name" value="MCM6"/>
</dbReference>
<dbReference type="Gene3D" id="1.20.58.870">
    <property type="match status" value="1"/>
</dbReference>
<dbReference type="InterPro" id="IPR001208">
    <property type="entry name" value="MCM_dom"/>
</dbReference>
<evidence type="ECO:0000256" key="7">
    <source>
        <dbReference type="ARBA" id="ARBA00022840"/>
    </source>
</evidence>
<keyword evidence="4 11" id="KW-0547">Nucleotide-binding</keyword>
<dbReference type="FunCoup" id="D8M4V1">
    <property type="interactions" value="481"/>
</dbReference>
<dbReference type="Pfam" id="PF17207">
    <property type="entry name" value="MCM_OB"/>
    <property type="match status" value="1"/>
</dbReference>
<dbReference type="PANTHER" id="PTHR11630">
    <property type="entry name" value="DNA REPLICATION LICENSING FACTOR MCM FAMILY MEMBER"/>
    <property type="match status" value="1"/>
</dbReference>
<keyword evidence="16" id="KW-1185">Reference proteome</keyword>
<evidence type="ECO:0000256" key="3">
    <source>
        <dbReference type="ARBA" id="ARBA00022705"/>
    </source>
</evidence>
<organism evidence="15">
    <name type="scientific">Blastocystis hominis</name>
    <dbReference type="NCBI Taxonomy" id="12968"/>
    <lineage>
        <taxon>Eukaryota</taxon>
        <taxon>Sar</taxon>
        <taxon>Stramenopiles</taxon>
        <taxon>Bigyra</taxon>
        <taxon>Opalozoa</taxon>
        <taxon>Opalinata</taxon>
        <taxon>Blastocystidae</taxon>
        <taxon>Blastocystis</taxon>
    </lineage>
</organism>
<comment type="catalytic activity">
    <reaction evidence="12">
        <text>ATP + H2O = ADP + phosphate + H(+)</text>
        <dbReference type="Rhea" id="RHEA:13065"/>
        <dbReference type="ChEBI" id="CHEBI:15377"/>
        <dbReference type="ChEBI" id="CHEBI:15378"/>
        <dbReference type="ChEBI" id="CHEBI:30616"/>
        <dbReference type="ChEBI" id="CHEBI:43474"/>
        <dbReference type="ChEBI" id="CHEBI:456216"/>
        <dbReference type="EC" id="3.6.4.12"/>
    </reaction>
</comment>